<dbReference type="Gene3D" id="3.40.50.12780">
    <property type="entry name" value="N-terminal domain of ligase-like"/>
    <property type="match status" value="1"/>
</dbReference>
<keyword evidence="4" id="KW-0436">Ligase</keyword>
<feature type="domain" description="AMP-binding enzyme C-terminal" evidence="3">
    <location>
        <begin position="444"/>
        <end position="513"/>
    </location>
</feature>
<dbReference type="PANTHER" id="PTHR43767:SF1">
    <property type="entry name" value="NONRIBOSOMAL PEPTIDE SYNTHASE PES1 (EUROFUNG)-RELATED"/>
    <property type="match status" value="1"/>
</dbReference>
<protein>
    <submittedName>
        <fullName evidence="4">AMP-dependent synthetase and ligase</fullName>
    </submittedName>
</protein>
<dbReference type="GO" id="GO:0016878">
    <property type="term" value="F:acid-thiol ligase activity"/>
    <property type="evidence" value="ECO:0007669"/>
    <property type="project" value="UniProtKB-ARBA"/>
</dbReference>
<dbReference type="InterPro" id="IPR025110">
    <property type="entry name" value="AMP-bd_C"/>
</dbReference>
<evidence type="ECO:0000259" key="3">
    <source>
        <dbReference type="Pfam" id="PF13193"/>
    </source>
</evidence>
<dbReference type="SUPFAM" id="SSF56801">
    <property type="entry name" value="Acetyl-CoA synthetase-like"/>
    <property type="match status" value="1"/>
</dbReference>
<feature type="region of interest" description="Disordered" evidence="1">
    <location>
        <begin position="140"/>
        <end position="184"/>
    </location>
</feature>
<dbReference type="STRING" id="479432.Sros_2016"/>
<evidence type="ECO:0000313" key="5">
    <source>
        <dbReference type="Proteomes" id="UP000002029"/>
    </source>
</evidence>
<dbReference type="HOGENOM" id="CLU_000022_59_0_11"/>
<evidence type="ECO:0000259" key="2">
    <source>
        <dbReference type="Pfam" id="PF00501"/>
    </source>
</evidence>
<evidence type="ECO:0000313" key="4">
    <source>
        <dbReference type="EMBL" id="ACZ85004.1"/>
    </source>
</evidence>
<dbReference type="RefSeq" id="WP_012888749.1">
    <property type="nucleotide sequence ID" value="NC_013595.1"/>
</dbReference>
<dbReference type="eggNOG" id="COG0318">
    <property type="taxonomic scope" value="Bacteria"/>
</dbReference>
<proteinExistence type="predicted"/>
<dbReference type="AlphaFoldDB" id="D2AW51"/>
<dbReference type="InterPro" id="IPR045851">
    <property type="entry name" value="AMP-bd_C_sf"/>
</dbReference>
<dbReference type="Proteomes" id="UP000002029">
    <property type="component" value="Chromosome"/>
</dbReference>
<dbReference type="OrthoDB" id="9803968at2"/>
<dbReference type="Gene3D" id="3.30.300.30">
    <property type="match status" value="1"/>
</dbReference>
<gene>
    <name evidence="4" type="ordered locus">Sros_2016</name>
</gene>
<name>D2AW51_STRRD</name>
<dbReference type="InterPro" id="IPR000873">
    <property type="entry name" value="AMP-dep_synth/lig_dom"/>
</dbReference>
<dbReference type="InterPro" id="IPR050237">
    <property type="entry name" value="ATP-dep_AMP-bd_enzyme"/>
</dbReference>
<dbReference type="KEGG" id="sro:Sros_2016"/>
<sequence length="534" mass="56728">MIHRLTLSDVLAEHARSRPRVTAVVDGEVRLTYPELDERVTRLADALAARGVTAGDRVLWLGRNGHPVLELLLASSRLGAIFCPANWRQSTDELSFVVDDLTPKVVVWERSEAAAPLSDDGWILAGDGYEAFLSSGSPAAHRDDAADALPGDPAGARAEVPGGPLTGGPLTGGPLTGGPAHPAEPGDDTLPVLALYTAAFDGRPNAALLSSAALVAHSTALLVVRQMEDGFTFLNNGPLFHVGTMMFCLATLQIGGTNVFTPAFDAEEVCRLIDAEKVTQAFLFGQMIDAVTDANKDGKYDLTSLRFVSHSAEWDAMTTVDDSPWCRSKMGGYGQTEVGGMLTFLGLAPGAAGFAGRPSPLVQVRLLSADGSEVPSGEVGEICARGKSLFSGYFNRPELNAEKTRGGWHHTGDLGRREPDGTITFIGPRLRMIKSGNENVYPAEVERVLKTHPAVADAAVIGVPDDRWHQAVKAVVVLKGEATAEDVVEHVRTRLASYKKPRHVDFVEAIPRKGFAPDYDALDAAHGGGGYPGS</sequence>
<reference evidence="4 5" key="1">
    <citation type="journal article" date="2010" name="Stand. Genomic Sci.">
        <title>Complete genome sequence of Streptosporangium roseum type strain (NI 9100).</title>
        <authorList>
            <person name="Nolan M."/>
            <person name="Sikorski J."/>
            <person name="Jando M."/>
            <person name="Lucas S."/>
            <person name="Lapidus A."/>
            <person name="Glavina Del Rio T."/>
            <person name="Chen F."/>
            <person name="Tice H."/>
            <person name="Pitluck S."/>
            <person name="Cheng J.F."/>
            <person name="Chertkov O."/>
            <person name="Sims D."/>
            <person name="Meincke L."/>
            <person name="Brettin T."/>
            <person name="Han C."/>
            <person name="Detter J.C."/>
            <person name="Bruce D."/>
            <person name="Goodwin L."/>
            <person name="Land M."/>
            <person name="Hauser L."/>
            <person name="Chang Y.J."/>
            <person name="Jeffries C.D."/>
            <person name="Ivanova N."/>
            <person name="Mavromatis K."/>
            <person name="Mikhailova N."/>
            <person name="Chen A."/>
            <person name="Palaniappan K."/>
            <person name="Chain P."/>
            <person name="Rohde M."/>
            <person name="Goker M."/>
            <person name="Bristow J."/>
            <person name="Eisen J.A."/>
            <person name="Markowitz V."/>
            <person name="Hugenholtz P."/>
            <person name="Kyrpides N.C."/>
            <person name="Klenk H.P."/>
        </authorList>
    </citation>
    <scope>NUCLEOTIDE SEQUENCE [LARGE SCALE GENOMIC DNA]</scope>
    <source>
        <strain evidence="5">ATCC 12428 / DSM 43021 / JCM 3005 / NI 9100</strain>
    </source>
</reference>
<feature type="compositionally biased region" description="Low complexity" evidence="1">
    <location>
        <begin position="147"/>
        <end position="163"/>
    </location>
</feature>
<dbReference type="CDD" id="cd17636">
    <property type="entry name" value="PtmA"/>
    <property type="match status" value="1"/>
</dbReference>
<feature type="domain" description="AMP-dependent synthetase/ligase" evidence="2">
    <location>
        <begin position="12"/>
        <end position="394"/>
    </location>
</feature>
<dbReference type="Pfam" id="PF00501">
    <property type="entry name" value="AMP-binding"/>
    <property type="match status" value="1"/>
</dbReference>
<dbReference type="PANTHER" id="PTHR43767">
    <property type="entry name" value="LONG-CHAIN-FATTY-ACID--COA LIGASE"/>
    <property type="match status" value="1"/>
</dbReference>
<dbReference type="Pfam" id="PF13193">
    <property type="entry name" value="AMP-binding_C"/>
    <property type="match status" value="1"/>
</dbReference>
<organism evidence="4 5">
    <name type="scientific">Streptosporangium roseum (strain ATCC 12428 / DSM 43021 / JCM 3005 / KCTC 9067 / NCIMB 10171 / NRRL 2505 / NI 9100)</name>
    <dbReference type="NCBI Taxonomy" id="479432"/>
    <lineage>
        <taxon>Bacteria</taxon>
        <taxon>Bacillati</taxon>
        <taxon>Actinomycetota</taxon>
        <taxon>Actinomycetes</taxon>
        <taxon>Streptosporangiales</taxon>
        <taxon>Streptosporangiaceae</taxon>
        <taxon>Streptosporangium</taxon>
    </lineage>
</organism>
<feature type="compositionally biased region" description="Gly residues" evidence="1">
    <location>
        <begin position="164"/>
        <end position="176"/>
    </location>
</feature>
<dbReference type="InterPro" id="IPR042099">
    <property type="entry name" value="ANL_N_sf"/>
</dbReference>
<evidence type="ECO:0000256" key="1">
    <source>
        <dbReference type="SAM" id="MobiDB-lite"/>
    </source>
</evidence>
<accession>D2AW51</accession>
<keyword evidence="5" id="KW-1185">Reference proteome</keyword>
<dbReference type="EMBL" id="CP001814">
    <property type="protein sequence ID" value="ACZ85004.1"/>
    <property type="molecule type" value="Genomic_DNA"/>
</dbReference>